<dbReference type="SMART" id="SM00460">
    <property type="entry name" value="TGc"/>
    <property type="match status" value="1"/>
</dbReference>
<evidence type="ECO:0000313" key="3">
    <source>
        <dbReference type="Proteomes" id="UP000248916"/>
    </source>
</evidence>
<accession>A0A2W7Q941</accession>
<keyword evidence="3" id="KW-1185">Reference proteome</keyword>
<dbReference type="EMBL" id="QKZL01000003">
    <property type="protein sequence ID" value="PZX18209.1"/>
    <property type="molecule type" value="Genomic_DNA"/>
</dbReference>
<dbReference type="InterPro" id="IPR002931">
    <property type="entry name" value="Transglutaminase-like"/>
</dbReference>
<gene>
    <name evidence="2" type="ORF">LX81_00838</name>
</gene>
<sequence length="282" mass="31203">MQLHRLDDKMNQENALPTSTEQKLLQDIDVHLVYDLEGATDLLLQVEVPDFADQRIEDEKIVISETEHLYRVSAEDGIGMRLWIRADGRFTYDYSVRVHVDRPSLDLSMLDAVAPHLLPGDTVRYLMPSRYCPAELFQSFVGAEFGHLSGGARVVAMRDWVRSAFSYVPGSSNALTTALDSFMQRQGVCRDYAHVLIALVRASAIPARFVSAYAPGVDPQDFHAVVEVFLDGTWHLVDATGMAPADTIARVGVGLDAAEVSFLTSYGRIRMVEQSVASVVVS</sequence>
<keyword evidence="2" id="KW-0645">Protease</keyword>
<name>A0A2W7Q941_9RHOB</name>
<dbReference type="Proteomes" id="UP000248916">
    <property type="component" value="Unassembled WGS sequence"/>
</dbReference>
<evidence type="ECO:0000259" key="1">
    <source>
        <dbReference type="SMART" id="SM00460"/>
    </source>
</evidence>
<dbReference type="AlphaFoldDB" id="A0A2W7Q941"/>
<keyword evidence="2" id="KW-0378">Hydrolase</keyword>
<dbReference type="Gene3D" id="3.10.620.30">
    <property type="match status" value="1"/>
</dbReference>
<proteinExistence type="predicted"/>
<dbReference type="InterPro" id="IPR038765">
    <property type="entry name" value="Papain-like_cys_pep_sf"/>
</dbReference>
<comment type="caution">
    <text evidence="2">The sequence shown here is derived from an EMBL/GenBank/DDBJ whole genome shotgun (WGS) entry which is preliminary data.</text>
</comment>
<dbReference type="GO" id="GO:0006508">
    <property type="term" value="P:proteolysis"/>
    <property type="evidence" value="ECO:0007669"/>
    <property type="project" value="UniProtKB-KW"/>
</dbReference>
<feature type="domain" description="Transglutaminase-like" evidence="1">
    <location>
        <begin position="181"/>
        <end position="241"/>
    </location>
</feature>
<dbReference type="Gene3D" id="2.60.40.2250">
    <property type="match status" value="1"/>
</dbReference>
<dbReference type="Pfam" id="PF01841">
    <property type="entry name" value="Transglut_core"/>
    <property type="match status" value="1"/>
</dbReference>
<organism evidence="2 3">
    <name type="scientific">Palleronia aestuarii</name>
    <dbReference type="NCBI Taxonomy" id="568105"/>
    <lineage>
        <taxon>Bacteria</taxon>
        <taxon>Pseudomonadati</taxon>
        <taxon>Pseudomonadota</taxon>
        <taxon>Alphaproteobacteria</taxon>
        <taxon>Rhodobacterales</taxon>
        <taxon>Roseobacteraceae</taxon>
        <taxon>Palleronia</taxon>
    </lineage>
</organism>
<dbReference type="PANTHER" id="PTHR33490">
    <property type="entry name" value="BLR5614 PROTEIN-RELATED"/>
    <property type="match status" value="1"/>
</dbReference>
<protein>
    <submittedName>
        <fullName evidence="2">Transglutaminase-like putative cysteine protease</fullName>
    </submittedName>
</protein>
<reference evidence="2 3" key="1">
    <citation type="submission" date="2018-06" db="EMBL/GenBank/DDBJ databases">
        <title>Genomic Encyclopedia of Archaeal and Bacterial Type Strains, Phase II (KMG-II): from individual species to whole genera.</title>
        <authorList>
            <person name="Goeker M."/>
        </authorList>
    </citation>
    <scope>NUCLEOTIDE SEQUENCE [LARGE SCALE GENOMIC DNA]</scope>
    <source>
        <strain evidence="2 3">DSM 22009</strain>
    </source>
</reference>
<evidence type="ECO:0000313" key="2">
    <source>
        <dbReference type="EMBL" id="PZX18209.1"/>
    </source>
</evidence>
<dbReference type="SUPFAM" id="SSF54001">
    <property type="entry name" value="Cysteine proteinases"/>
    <property type="match status" value="1"/>
</dbReference>
<dbReference type="GO" id="GO:0008233">
    <property type="term" value="F:peptidase activity"/>
    <property type="evidence" value="ECO:0007669"/>
    <property type="project" value="UniProtKB-KW"/>
</dbReference>
<dbReference type="PANTHER" id="PTHR33490:SF12">
    <property type="entry name" value="BLL5557 PROTEIN"/>
    <property type="match status" value="1"/>
</dbReference>